<organism evidence="3 4">
    <name type="scientific">Kibdelosporangium lantanae</name>
    <dbReference type="NCBI Taxonomy" id="1497396"/>
    <lineage>
        <taxon>Bacteria</taxon>
        <taxon>Bacillati</taxon>
        <taxon>Actinomycetota</taxon>
        <taxon>Actinomycetes</taxon>
        <taxon>Pseudonocardiales</taxon>
        <taxon>Pseudonocardiaceae</taxon>
        <taxon>Kibdelosporangium</taxon>
    </lineage>
</organism>
<keyword evidence="4" id="KW-1185">Reference proteome</keyword>
<feature type="transmembrane region" description="Helical" evidence="1">
    <location>
        <begin position="191"/>
        <end position="215"/>
    </location>
</feature>
<keyword evidence="1" id="KW-0812">Transmembrane</keyword>
<accession>A0ABW3M9M3</accession>
<evidence type="ECO:0000256" key="1">
    <source>
        <dbReference type="SAM" id="Phobius"/>
    </source>
</evidence>
<feature type="transmembrane region" description="Helical" evidence="1">
    <location>
        <begin position="80"/>
        <end position="97"/>
    </location>
</feature>
<feature type="transmembrane region" description="Helical" evidence="1">
    <location>
        <begin position="118"/>
        <end position="136"/>
    </location>
</feature>
<dbReference type="Proteomes" id="UP001597045">
    <property type="component" value="Unassembled WGS sequence"/>
</dbReference>
<gene>
    <name evidence="3" type="ORF">ACFQ1S_14225</name>
</gene>
<feature type="transmembrane region" description="Helical" evidence="1">
    <location>
        <begin position="156"/>
        <end position="179"/>
    </location>
</feature>
<comment type="caution">
    <text evidence="3">The sequence shown here is derived from an EMBL/GenBank/DDBJ whole genome shotgun (WGS) entry which is preliminary data.</text>
</comment>
<evidence type="ECO:0000313" key="3">
    <source>
        <dbReference type="EMBL" id="MFD1046627.1"/>
    </source>
</evidence>
<dbReference type="Pfam" id="PF14219">
    <property type="entry name" value="DUF4328"/>
    <property type="match status" value="1"/>
</dbReference>
<protein>
    <submittedName>
        <fullName evidence="3">DUF4328 domain-containing protein</fullName>
    </submittedName>
</protein>
<evidence type="ECO:0000259" key="2">
    <source>
        <dbReference type="Pfam" id="PF14219"/>
    </source>
</evidence>
<dbReference type="EMBL" id="JBHTIS010000732">
    <property type="protein sequence ID" value="MFD1046627.1"/>
    <property type="molecule type" value="Genomic_DNA"/>
</dbReference>
<keyword evidence="1" id="KW-1133">Transmembrane helix</keyword>
<evidence type="ECO:0000313" key="4">
    <source>
        <dbReference type="Proteomes" id="UP001597045"/>
    </source>
</evidence>
<reference evidence="4" key="1">
    <citation type="journal article" date="2019" name="Int. J. Syst. Evol. Microbiol.">
        <title>The Global Catalogue of Microorganisms (GCM) 10K type strain sequencing project: providing services to taxonomists for standard genome sequencing and annotation.</title>
        <authorList>
            <consortium name="The Broad Institute Genomics Platform"/>
            <consortium name="The Broad Institute Genome Sequencing Center for Infectious Disease"/>
            <person name="Wu L."/>
            <person name="Ma J."/>
        </authorList>
    </citation>
    <scope>NUCLEOTIDE SEQUENCE [LARGE SCALE GENOMIC DNA]</scope>
    <source>
        <strain evidence="4">JCM 31486</strain>
    </source>
</reference>
<keyword evidence="1" id="KW-0472">Membrane</keyword>
<dbReference type="InterPro" id="IPR025565">
    <property type="entry name" value="DUF4328"/>
</dbReference>
<name>A0ABW3M9M3_9PSEU</name>
<feature type="domain" description="DUF4328" evidence="2">
    <location>
        <begin position="68"/>
        <end position="217"/>
    </location>
</feature>
<feature type="transmembrane region" description="Helical" evidence="1">
    <location>
        <begin position="26"/>
        <end position="47"/>
    </location>
</feature>
<proteinExistence type="predicted"/>
<sequence length="233" mass="25564">MTTSGPRLDLGQTFFDEATWTNPKPLAILASTGILLGATADILFAAARWNDYLVGDAIINHHTGGLTEAIAADNLVRTAAWTQIGALLVAAILYLTWQRRAYNNATWFTGSHTQRHTRGWATGAWFCPIVNLWFPYQVMTDIWRSSPPHRPAPTTALVSTWWGAWIATTAINLAEILVFRGRGLDGIHTRAILDTLSAATMLAAAILITLVIAQITRWQTTPRNPDTPPTPLP</sequence>